<dbReference type="InterPro" id="IPR023485">
    <property type="entry name" value="Ptyr_pPase"/>
</dbReference>
<keyword evidence="6" id="KW-0904">Protein phosphatase</keyword>
<dbReference type="PANTHER" id="PTHR11717">
    <property type="entry name" value="LOW MOLECULAR WEIGHT PROTEIN TYROSINE PHOSPHATASE"/>
    <property type="match status" value="1"/>
</dbReference>
<dbReference type="GO" id="GO:0004726">
    <property type="term" value="F:non-membrane spanning protein tyrosine phosphatase activity"/>
    <property type="evidence" value="ECO:0007669"/>
    <property type="project" value="InterPro"/>
</dbReference>
<comment type="catalytic activity">
    <reaction evidence="7">
        <text>O-phospho-L-tyrosyl-[protein] + H2O = L-tyrosyl-[protein] + phosphate</text>
        <dbReference type="Rhea" id="RHEA:10684"/>
        <dbReference type="Rhea" id="RHEA-COMP:10136"/>
        <dbReference type="Rhea" id="RHEA-COMP:20101"/>
        <dbReference type="ChEBI" id="CHEBI:15377"/>
        <dbReference type="ChEBI" id="CHEBI:43474"/>
        <dbReference type="ChEBI" id="CHEBI:46858"/>
        <dbReference type="ChEBI" id="CHEBI:61978"/>
        <dbReference type="EC" id="3.1.3.48"/>
    </reaction>
</comment>
<dbReference type="FunFam" id="3.40.50.2300:FF:000105">
    <property type="entry name" value="Low molecular weight phosphotyrosine protein"/>
    <property type="match status" value="1"/>
</dbReference>
<dbReference type="InterPro" id="IPR036196">
    <property type="entry name" value="Ptyr_pPase_sf"/>
</dbReference>
<keyword evidence="11" id="KW-1185">Reference proteome</keyword>
<evidence type="ECO:0000256" key="3">
    <source>
        <dbReference type="ARBA" id="ARBA00011063"/>
    </source>
</evidence>
<evidence type="ECO:0000313" key="11">
    <source>
        <dbReference type="Proteomes" id="UP000028545"/>
    </source>
</evidence>
<name>A0A084GD10_PSEDA</name>
<dbReference type="InterPro" id="IPR002115">
    <property type="entry name" value="Tyr_Pase_low_mol_wt_mml"/>
</dbReference>
<dbReference type="KEGG" id="sapo:SAPIO_CDS2688"/>
<dbReference type="GeneID" id="27721760"/>
<comment type="similarity">
    <text evidence="3">Belongs to the low molecular weight phosphotyrosine protein phosphatase family.</text>
</comment>
<evidence type="ECO:0000256" key="4">
    <source>
        <dbReference type="ARBA" id="ARBA00022490"/>
    </source>
</evidence>
<dbReference type="VEuPathDB" id="FungiDB:SAPIO_CDS2688"/>
<dbReference type="Gene3D" id="3.40.50.2300">
    <property type="match status" value="1"/>
</dbReference>
<dbReference type="HOGENOM" id="CLU_071415_2_0_1"/>
<dbReference type="OMA" id="YQQVTRF"/>
<proteinExistence type="inferred from homology"/>
<gene>
    <name evidence="10" type="ORF">SAPIO_CDS2688</name>
</gene>
<comment type="catalytic activity">
    <reaction evidence="1">
        <text>a phosphate monoester + H2O = an alcohol + phosphate</text>
        <dbReference type="Rhea" id="RHEA:15017"/>
        <dbReference type="ChEBI" id="CHEBI:15377"/>
        <dbReference type="ChEBI" id="CHEBI:30879"/>
        <dbReference type="ChEBI" id="CHEBI:43474"/>
        <dbReference type="ChEBI" id="CHEBI:67140"/>
        <dbReference type="EC" id="3.1.3.2"/>
    </reaction>
</comment>
<feature type="active site" description="Nucleophile" evidence="8">
    <location>
        <position position="13"/>
    </location>
</feature>
<dbReference type="Pfam" id="PF01451">
    <property type="entry name" value="LMWPc"/>
    <property type="match status" value="1"/>
</dbReference>
<sequence>MSEPQKISVLFVCLGNICRSTMAEGVFQSVARKEPYRGLVDRIDSCGTAAYHVGDTPDHRTMLTLESNGIKNYRHRGRQLTKSDFDEFDYIFAMDRSNLADIQNVQRSKQGSKAKVMLWGEYAGNGGQGRKTTVEIVEDPYYGGREGFKVVYEQCTRFTGNFLREVFPDVKSEL</sequence>
<evidence type="ECO:0000256" key="2">
    <source>
        <dbReference type="ARBA" id="ARBA00004496"/>
    </source>
</evidence>
<dbReference type="GO" id="GO:0003993">
    <property type="term" value="F:acid phosphatase activity"/>
    <property type="evidence" value="ECO:0007669"/>
    <property type="project" value="UniProtKB-EC"/>
</dbReference>
<dbReference type="InterPro" id="IPR017867">
    <property type="entry name" value="Tyr_phospatase_low_mol_wt"/>
</dbReference>
<dbReference type="PRINTS" id="PR00719">
    <property type="entry name" value="LMWPTPASE"/>
</dbReference>
<dbReference type="SUPFAM" id="SSF52788">
    <property type="entry name" value="Phosphotyrosine protein phosphatases I"/>
    <property type="match status" value="1"/>
</dbReference>
<accession>A0A084GD10</accession>
<evidence type="ECO:0000256" key="1">
    <source>
        <dbReference type="ARBA" id="ARBA00000032"/>
    </source>
</evidence>
<comment type="subcellular location">
    <subcellularLocation>
        <location evidence="2">Cytoplasm</location>
    </subcellularLocation>
</comment>
<feature type="active site" evidence="8">
    <location>
        <position position="19"/>
    </location>
</feature>
<dbReference type="AlphaFoldDB" id="A0A084GD10"/>
<dbReference type="SMART" id="SM00226">
    <property type="entry name" value="LMWPc"/>
    <property type="match status" value="1"/>
</dbReference>
<dbReference type="GO" id="GO:0005737">
    <property type="term" value="C:cytoplasm"/>
    <property type="evidence" value="ECO:0007669"/>
    <property type="project" value="UniProtKB-SubCell"/>
</dbReference>
<evidence type="ECO:0000313" key="10">
    <source>
        <dbReference type="EMBL" id="KEZ45222.1"/>
    </source>
</evidence>
<evidence type="ECO:0000256" key="8">
    <source>
        <dbReference type="PIRSR" id="PIRSR617867-1"/>
    </source>
</evidence>
<protein>
    <recommendedName>
        <fullName evidence="9">Phosphotyrosine protein phosphatase I domain-containing protein</fullName>
    </recommendedName>
</protein>
<dbReference type="OrthoDB" id="3388at2759"/>
<feature type="active site" description="Proton donor" evidence="8">
    <location>
        <position position="139"/>
    </location>
</feature>
<evidence type="ECO:0000259" key="9">
    <source>
        <dbReference type="SMART" id="SM00226"/>
    </source>
</evidence>
<dbReference type="InterPro" id="IPR050438">
    <property type="entry name" value="LMW_PTPase"/>
</dbReference>
<organism evidence="10 11">
    <name type="scientific">Pseudallescheria apiosperma</name>
    <name type="common">Scedosporium apiospermum</name>
    <dbReference type="NCBI Taxonomy" id="563466"/>
    <lineage>
        <taxon>Eukaryota</taxon>
        <taxon>Fungi</taxon>
        <taxon>Dikarya</taxon>
        <taxon>Ascomycota</taxon>
        <taxon>Pezizomycotina</taxon>
        <taxon>Sordariomycetes</taxon>
        <taxon>Hypocreomycetidae</taxon>
        <taxon>Microascales</taxon>
        <taxon>Microascaceae</taxon>
        <taxon>Scedosporium</taxon>
    </lineage>
</organism>
<comment type="caution">
    <text evidence="10">The sequence shown here is derived from an EMBL/GenBank/DDBJ whole genome shotgun (WGS) entry which is preliminary data.</text>
</comment>
<dbReference type="Proteomes" id="UP000028545">
    <property type="component" value="Unassembled WGS sequence"/>
</dbReference>
<feature type="domain" description="Phosphotyrosine protein phosphatase I" evidence="9">
    <location>
        <begin position="7"/>
        <end position="165"/>
    </location>
</feature>
<dbReference type="PANTHER" id="PTHR11717:SF7">
    <property type="entry name" value="LOW MOLECULAR WEIGHT PHOSPHOTYROSINE PROTEIN PHOSPHATASE"/>
    <property type="match status" value="1"/>
</dbReference>
<dbReference type="PRINTS" id="PR00720">
    <property type="entry name" value="MAMMALPTPASE"/>
</dbReference>
<dbReference type="EMBL" id="JOWA01000086">
    <property type="protein sequence ID" value="KEZ45222.1"/>
    <property type="molecule type" value="Genomic_DNA"/>
</dbReference>
<evidence type="ECO:0000256" key="7">
    <source>
        <dbReference type="ARBA" id="ARBA00051722"/>
    </source>
</evidence>
<keyword evidence="4" id="KW-0963">Cytoplasm</keyword>
<evidence type="ECO:0000256" key="6">
    <source>
        <dbReference type="ARBA" id="ARBA00022912"/>
    </source>
</evidence>
<dbReference type="RefSeq" id="XP_016645021.1">
    <property type="nucleotide sequence ID" value="XM_016785645.1"/>
</dbReference>
<keyword evidence="5" id="KW-0378">Hydrolase</keyword>
<dbReference type="CDD" id="cd16343">
    <property type="entry name" value="LMWPTP"/>
    <property type="match status" value="1"/>
</dbReference>
<reference evidence="10 11" key="1">
    <citation type="journal article" date="2014" name="Genome Announc.">
        <title>Draft genome sequence of the pathogenic fungus Scedosporium apiospermum.</title>
        <authorList>
            <person name="Vandeputte P."/>
            <person name="Ghamrawi S."/>
            <person name="Rechenmann M."/>
            <person name="Iltis A."/>
            <person name="Giraud S."/>
            <person name="Fleury M."/>
            <person name="Thornton C."/>
            <person name="Delhaes L."/>
            <person name="Meyer W."/>
            <person name="Papon N."/>
            <person name="Bouchara J.P."/>
        </authorList>
    </citation>
    <scope>NUCLEOTIDE SEQUENCE [LARGE SCALE GENOMIC DNA]</scope>
    <source>
        <strain evidence="10 11">IHEM 14462</strain>
    </source>
</reference>
<evidence type="ECO:0000256" key="5">
    <source>
        <dbReference type="ARBA" id="ARBA00022801"/>
    </source>
</evidence>